<dbReference type="InterPro" id="IPR013642">
    <property type="entry name" value="CLCA_N"/>
</dbReference>
<proteinExistence type="inferred from homology"/>
<reference evidence="20 21" key="1">
    <citation type="submission" date="2024-08" db="EMBL/GenBank/DDBJ databases">
        <title>The draft genome of Apodemus speciosus.</title>
        <authorList>
            <person name="Nabeshima K."/>
            <person name="Suzuki S."/>
            <person name="Onuma M."/>
        </authorList>
    </citation>
    <scope>NUCLEOTIDE SEQUENCE [LARGE SCALE GENOMIC DNA]</scope>
    <source>
        <strain evidence="20">IB14-021</strain>
    </source>
</reference>
<keyword evidence="7" id="KW-0479">Metal-binding</keyword>
<evidence type="ECO:0000256" key="7">
    <source>
        <dbReference type="ARBA" id="ARBA00022723"/>
    </source>
</evidence>
<keyword evidence="9" id="KW-0378">Hydrolase</keyword>
<keyword evidence="15" id="KW-0325">Glycoprotein</keyword>
<evidence type="ECO:0000256" key="9">
    <source>
        <dbReference type="ARBA" id="ARBA00022801"/>
    </source>
</evidence>
<evidence type="ECO:0000256" key="8">
    <source>
        <dbReference type="ARBA" id="ARBA00022729"/>
    </source>
</evidence>
<evidence type="ECO:0000256" key="3">
    <source>
        <dbReference type="ARBA" id="ARBA00022448"/>
    </source>
</evidence>
<dbReference type="SMART" id="SM00327">
    <property type="entry name" value="VWA"/>
    <property type="match status" value="1"/>
</dbReference>
<evidence type="ECO:0000259" key="19">
    <source>
        <dbReference type="PROSITE" id="PS50234"/>
    </source>
</evidence>
<dbReference type="InterPro" id="IPR004727">
    <property type="entry name" value="CLCA_chordata"/>
</dbReference>
<dbReference type="NCBIfam" id="NF041940">
    <property type="entry name" value="choice_anch_X"/>
    <property type="match status" value="1"/>
</dbReference>
<name>A0ABQ0EM96_APOSI</name>
<dbReference type="PANTHER" id="PTHR10579:SF52">
    <property type="entry name" value="CALCIUM-ACTIVATED CHLORIDE CHANNEL REGULATOR 1"/>
    <property type="match status" value="1"/>
</dbReference>
<keyword evidence="10" id="KW-0068">Autocatalytic cleavage</keyword>
<dbReference type="InterPro" id="IPR013783">
    <property type="entry name" value="Ig-like_fold"/>
</dbReference>
<evidence type="ECO:0000256" key="4">
    <source>
        <dbReference type="ARBA" id="ARBA00022525"/>
    </source>
</evidence>
<feature type="signal peptide" evidence="18">
    <location>
        <begin position="1"/>
        <end position="26"/>
    </location>
</feature>
<keyword evidence="8 18" id="KW-0732">Signal</keyword>
<evidence type="ECO:0000313" key="20">
    <source>
        <dbReference type="EMBL" id="GAB1288213.1"/>
    </source>
</evidence>
<dbReference type="EMBL" id="BAAFST010000003">
    <property type="protein sequence ID" value="GAB1288213.1"/>
    <property type="molecule type" value="Genomic_DNA"/>
</dbReference>
<keyword evidence="14" id="KW-0406">Ion transport</keyword>
<dbReference type="InterPro" id="IPR002035">
    <property type="entry name" value="VWF_A"/>
</dbReference>
<dbReference type="Gene3D" id="3.40.50.410">
    <property type="entry name" value="von Willebrand factor, type A domain"/>
    <property type="match status" value="1"/>
</dbReference>
<evidence type="ECO:0000256" key="13">
    <source>
        <dbReference type="ARBA" id="ARBA00023049"/>
    </source>
</evidence>
<sequence>MESDRMGSLRSPVFLLILHLLEGVLSNSLIQLNNNGYEGIVIAIDHDVPEDEALIQHIKKQVGRAGKAGHIISNNSNLEFCEASEHLRALTTFGDMVTQASPYLFEATGKRFYFKNVAILIPESWKSKPEYTRPKLETFKNADVLVSTTSPLGDDEPYTEHIGACGERGIRIHLTPGFLAGKKLPQYGTQDRAFVHEWAHFRWGVFDEYNNDEKFYLSKGKPQAVRPRDELGLEQPMDFDKCSAAISGKNEVRRCQGGSCISGGKCIIDRVTGLYKENCVFVPDQNQNEKASIMFNQNINSVVEFCTDKNHNQEAPNAHNQRCNLRSTWEVIQESEDFKQTTPMTAQPPAPTFSLLQIGQRIVCLVLDKSGSMVNDDRLNRMNQASRLFLLQTVEQGSWVGLVTFDSAAYVQSELIQLNSGADRDLLINHLPTVSAGGTSICSGLQAAFTVIKKKYPTDGSEIVLLTDGEDNTISSCFDLVKKSGAIIHTVALGPSAAAELEQLSKMTGLGGLQTYSSDQVQNNGLVDAFAALSSGNAAISQHSIQLESRGANLQKNQWMNGSVIIDSTVGKDTLFLITWTTHPPTVLIWDPSGVEQNGFIKDTTTKVAYLQVPGTAKVGFWKYSIQASSQTLTLTVTSRAASATLPPITVTPIVNKNTGTFPSPVPVYASIRQGASPILRASVTALIESANGKTVTLELLDNGAGADATKNDGVYSRFFTAFDANGRYSIKIWALGGVTADRQRAASQKNGVMYLDGWIEDGEIKMNPPRPESSNIQDKQLCFSRTSSGGSFVATGVPSAPIPDLFPPCQITDLKASIQGQKLVNLTWTAPGDDYDHGRASNYIIRISTSIVDLRDNFNTSLQVNTTDLIPKEASSEEMFEFELENDSFGNGTDIFIAIQAVDKSNLKSEISNIARVSVFIPAQEPPIPEDSTSPYPEISVNSTIPGINVLTIVWKWLGEMKVTLGLH</sequence>
<accession>A0ABQ0EM96</accession>
<dbReference type="PROSITE" id="PS50234">
    <property type="entry name" value="VWFA"/>
    <property type="match status" value="1"/>
</dbReference>
<protein>
    <recommendedName>
        <fullName evidence="17">Calcium-activated chloride channel regulator 1</fullName>
    </recommendedName>
</protein>
<evidence type="ECO:0000256" key="1">
    <source>
        <dbReference type="ARBA" id="ARBA00004239"/>
    </source>
</evidence>
<evidence type="ECO:0000256" key="14">
    <source>
        <dbReference type="ARBA" id="ARBA00023065"/>
    </source>
</evidence>
<dbReference type="Pfam" id="PF13519">
    <property type="entry name" value="VWA_2"/>
    <property type="match status" value="1"/>
</dbReference>
<comment type="caution">
    <text evidence="20">The sequence shown here is derived from an EMBL/GenBank/DDBJ whole genome shotgun (WGS) entry which is preliminary data.</text>
</comment>
<keyword evidence="6" id="KW-0645">Protease</keyword>
<dbReference type="Gene3D" id="2.60.40.10">
    <property type="entry name" value="Immunoglobulins"/>
    <property type="match status" value="1"/>
</dbReference>
<evidence type="ECO:0000256" key="17">
    <source>
        <dbReference type="ARBA" id="ARBA00041120"/>
    </source>
</evidence>
<keyword evidence="13" id="KW-0482">Metalloprotease</keyword>
<evidence type="ECO:0000256" key="10">
    <source>
        <dbReference type="ARBA" id="ARBA00022813"/>
    </source>
</evidence>
<dbReference type="InterPro" id="IPR036465">
    <property type="entry name" value="vWFA_dom_sf"/>
</dbReference>
<evidence type="ECO:0000256" key="11">
    <source>
        <dbReference type="ARBA" id="ARBA00022833"/>
    </source>
</evidence>
<evidence type="ECO:0000256" key="6">
    <source>
        <dbReference type="ARBA" id="ARBA00022670"/>
    </source>
</evidence>
<keyword evidence="12" id="KW-0106">Calcium</keyword>
<dbReference type="Proteomes" id="UP001623349">
    <property type="component" value="Unassembled WGS sequence"/>
</dbReference>
<dbReference type="CDD" id="cd00198">
    <property type="entry name" value="vWFA"/>
    <property type="match status" value="1"/>
</dbReference>
<feature type="chain" id="PRO_5045670891" description="Calcium-activated chloride channel regulator 1" evidence="18">
    <location>
        <begin position="27"/>
        <end position="969"/>
    </location>
</feature>
<gene>
    <name evidence="20" type="ORF">APTSU1_000344300</name>
</gene>
<keyword evidence="16" id="KW-0868">Chloride</keyword>
<keyword evidence="5" id="KW-0109">Calcium transport</keyword>
<organism evidence="20 21">
    <name type="scientific">Apodemus speciosus</name>
    <name type="common">Large Japanese field mouse</name>
    <dbReference type="NCBI Taxonomy" id="105296"/>
    <lineage>
        <taxon>Eukaryota</taxon>
        <taxon>Metazoa</taxon>
        <taxon>Chordata</taxon>
        <taxon>Craniata</taxon>
        <taxon>Vertebrata</taxon>
        <taxon>Euteleostomi</taxon>
        <taxon>Mammalia</taxon>
        <taxon>Eutheria</taxon>
        <taxon>Euarchontoglires</taxon>
        <taxon>Glires</taxon>
        <taxon>Rodentia</taxon>
        <taxon>Myomorpha</taxon>
        <taxon>Muroidea</taxon>
        <taxon>Muridae</taxon>
        <taxon>Murinae</taxon>
        <taxon>Apodemus</taxon>
    </lineage>
</organism>
<dbReference type="InterPro" id="IPR051266">
    <property type="entry name" value="CLCR"/>
</dbReference>
<dbReference type="Pfam" id="PF08434">
    <property type="entry name" value="CLCA"/>
    <property type="match status" value="2"/>
</dbReference>
<evidence type="ECO:0000256" key="5">
    <source>
        <dbReference type="ARBA" id="ARBA00022568"/>
    </source>
</evidence>
<feature type="domain" description="VWFA" evidence="19">
    <location>
        <begin position="362"/>
        <end position="533"/>
    </location>
</feature>
<evidence type="ECO:0000256" key="16">
    <source>
        <dbReference type="ARBA" id="ARBA00023214"/>
    </source>
</evidence>
<keyword evidence="3" id="KW-0813">Transport</keyword>
<evidence type="ECO:0000256" key="12">
    <source>
        <dbReference type="ARBA" id="ARBA00022837"/>
    </source>
</evidence>
<comment type="subcellular location">
    <subcellularLocation>
        <location evidence="1">Secreted</location>
        <location evidence="1">Extracellular space</location>
    </subcellularLocation>
</comment>
<evidence type="ECO:0000256" key="2">
    <source>
        <dbReference type="ARBA" id="ARBA00006398"/>
    </source>
</evidence>
<keyword evidence="21" id="KW-1185">Reference proteome</keyword>
<dbReference type="NCBIfam" id="TIGR00868">
    <property type="entry name" value="hCaCC"/>
    <property type="match status" value="1"/>
</dbReference>
<evidence type="ECO:0000313" key="21">
    <source>
        <dbReference type="Proteomes" id="UP001623349"/>
    </source>
</evidence>
<comment type="similarity">
    <text evidence="2">Belongs to the CLCR family.</text>
</comment>
<dbReference type="SUPFAM" id="SSF53300">
    <property type="entry name" value="vWA-like"/>
    <property type="match status" value="1"/>
</dbReference>
<evidence type="ECO:0000256" key="18">
    <source>
        <dbReference type="SAM" id="SignalP"/>
    </source>
</evidence>
<keyword evidence="11" id="KW-0862">Zinc</keyword>
<evidence type="ECO:0000256" key="15">
    <source>
        <dbReference type="ARBA" id="ARBA00023180"/>
    </source>
</evidence>
<dbReference type="PANTHER" id="PTHR10579">
    <property type="entry name" value="CALCIUM-ACTIVATED CHLORIDE CHANNEL REGULATOR"/>
    <property type="match status" value="1"/>
</dbReference>
<keyword evidence="4" id="KW-0964">Secreted</keyword>